<name>A0A645FJC3_9ZZZZ</name>
<sequence>MVQKGVLDKQRGLSMVVAKGAKDLILNDKIKNNLSRLIEGLINEADKLNFSKAELFKLIETHYTERGEKNE</sequence>
<accession>A0A645FJC3</accession>
<proteinExistence type="predicted"/>
<dbReference type="AlphaFoldDB" id="A0A645FJC3"/>
<evidence type="ECO:0000313" key="1">
    <source>
        <dbReference type="EMBL" id="MPN12534.1"/>
    </source>
</evidence>
<organism evidence="1">
    <name type="scientific">bioreactor metagenome</name>
    <dbReference type="NCBI Taxonomy" id="1076179"/>
    <lineage>
        <taxon>unclassified sequences</taxon>
        <taxon>metagenomes</taxon>
        <taxon>ecological metagenomes</taxon>
    </lineage>
</organism>
<comment type="caution">
    <text evidence="1">The sequence shown here is derived from an EMBL/GenBank/DDBJ whole genome shotgun (WGS) entry which is preliminary data.</text>
</comment>
<gene>
    <name evidence="1" type="ORF">SDC9_159852</name>
</gene>
<dbReference type="EMBL" id="VSSQ01058900">
    <property type="protein sequence ID" value="MPN12534.1"/>
    <property type="molecule type" value="Genomic_DNA"/>
</dbReference>
<reference evidence="1" key="1">
    <citation type="submission" date="2019-08" db="EMBL/GenBank/DDBJ databases">
        <authorList>
            <person name="Kucharzyk K."/>
            <person name="Murdoch R.W."/>
            <person name="Higgins S."/>
            <person name="Loffler F."/>
        </authorList>
    </citation>
    <scope>NUCLEOTIDE SEQUENCE</scope>
</reference>
<protein>
    <submittedName>
        <fullName evidence="1">Uncharacterized protein</fullName>
    </submittedName>
</protein>